<evidence type="ECO:0000313" key="1">
    <source>
        <dbReference type="EMBL" id="OPJ88174.1"/>
    </source>
</evidence>
<dbReference type="EMBL" id="LSYS01001584">
    <property type="protein sequence ID" value="OPJ88174.1"/>
    <property type="molecule type" value="Genomic_DNA"/>
</dbReference>
<name>A0A1V4KUT0_PATFA</name>
<comment type="caution">
    <text evidence="1">The sequence shown here is derived from an EMBL/GenBank/DDBJ whole genome shotgun (WGS) entry which is preliminary data.</text>
</comment>
<sequence>MAPAVTCRRLSGSSHGACALVRRGPAGRGRLLPSAGGGVPGRSAGREASGCFAAPAPVLCGWPRPCHCEGATLRWRRGKQTDACECPMAPAASVNSFVAYCNLEAFFRSVHLVGPVPAFWSFHILWRDLL</sequence>
<organism evidence="1 2">
    <name type="scientific">Patagioenas fasciata monilis</name>
    <dbReference type="NCBI Taxonomy" id="372326"/>
    <lineage>
        <taxon>Eukaryota</taxon>
        <taxon>Metazoa</taxon>
        <taxon>Chordata</taxon>
        <taxon>Craniata</taxon>
        <taxon>Vertebrata</taxon>
        <taxon>Euteleostomi</taxon>
        <taxon>Archelosauria</taxon>
        <taxon>Archosauria</taxon>
        <taxon>Dinosauria</taxon>
        <taxon>Saurischia</taxon>
        <taxon>Theropoda</taxon>
        <taxon>Coelurosauria</taxon>
        <taxon>Aves</taxon>
        <taxon>Neognathae</taxon>
        <taxon>Neoaves</taxon>
        <taxon>Columbimorphae</taxon>
        <taxon>Columbiformes</taxon>
        <taxon>Columbidae</taxon>
        <taxon>Patagioenas</taxon>
    </lineage>
</organism>
<proteinExistence type="predicted"/>
<dbReference type="Proteomes" id="UP000190648">
    <property type="component" value="Unassembled WGS sequence"/>
</dbReference>
<protein>
    <submittedName>
        <fullName evidence="1">Uncharacterized protein</fullName>
    </submittedName>
</protein>
<keyword evidence="2" id="KW-1185">Reference proteome</keyword>
<reference evidence="1 2" key="1">
    <citation type="submission" date="2016-02" db="EMBL/GenBank/DDBJ databases">
        <title>Band-tailed pigeon sequencing and assembly.</title>
        <authorList>
            <person name="Soares A.E."/>
            <person name="Novak B.J."/>
            <person name="Rice E.S."/>
            <person name="O'Connell B."/>
            <person name="Chang D."/>
            <person name="Weber S."/>
            <person name="Shapiro B."/>
        </authorList>
    </citation>
    <scope>NUCLEOTIDE SEQUENCE [LARGE SCALE GENOMIC DNA]</scope>
    <source>
        <strain evidence="1">BTP2013</strain>
        <tissue evidence="1">Blood</tissue>
    </source>
</reference>
<evidence type="ECO:0000313" key="2">
    <source>
        <dbReference type="Proteomes" id="UP000190648"/>
    </source>
</evidence>
<gene>
    <name evidence="1" type="ORF">AV530_008179</name>
</gene>
<accession>A0A1V4KUT0</accession>
<dbReference type="AlphaFoldDB" id="A0A1V4KUT0"/>